<keyword evidence="1" id="KW-1133">Transmembrane helix</keyword>
<gene>
    <name evidence="2" type="ORF">ACFOD9_12135</name>
</gene>
<evidence type="ECO:0000256" key="1">
    <source>
        <dbReference type="SAM" id="Phobius"/>
    </source>
</evidence>
<dbReference type="Proteomes" id="UP001595604">
    <property type="component" value="Unassembled WGS sequence"/>
</dbReference>
<accession>A0ABV7IRS0</accession>
<protein>
    <recommendedName>
        <fullName evidence="4">Chemotaxis protein</fullName>
    </recommendedName>
</protein>
<keyword evidence="1" id="KW-0472">Membrane</keyword>
<evidence type="ECO:0000313" key="2">
    <source>
        <dbReference type="EMBL" id="MFC3174999.1"/>
    </source>
</evidence>
<dbReference type="EMBL" id="JBHRTQ010000010">
    <property type="protein sequence ID" value="MFC3174999.1"/>
    <property type="molecule type" value="Genomic_DNA"/>
</dbReference>
<evidence type="ECO:0008006" key="4">
    <source>
        <dbReference type="Google" id="ProtNLM"/>
    </source>
</evidence>
<keyword evidence="3" id="KW-1185">Reference proteome</keyword>
<sequence length="732" mass="77672">MISENVIWPNRAVAFLFGWEWTGIVLFLAILVWAGAIIWRINRKHRQPFQRALLVRLEATQIIADQQNEGDAQQTFADRFHDINAAMMTDGQESAELRHAWTQFQETIIDPSRTPLEATARPDGYFLHLGDDSRVLAWWANIFVAVGLTATFLGIIAALATAVGAVGGGTTEQMQKGLMGLLTMTATKFWTSIGGVGASILLRWVDRNWHSETEQQLERLCERLEYGTLFSPPQRLAARQLRELEQQSIALTEFSHQLAASIGDALGQHMQPVVAGLSGIQSSLNEFKDGSFDQIGKGLGDAISKSTGIEMQALASALTDMTARLQGVNENLEGTSGKASEQIATAAREFSAASEAMTEAFSTLNGNIGTMADRLGQQAAEADERATNRVREEQDSYKAIAEEQRSAGQAAGAALRQASETATGAMLAAVRDAIGSAMGDSTEAIRTALEGFAGATSGIQSAFDQMQAQVAELGKQLSGSASDAANRNAEVLEAAGRALEAATTRAQAGMGKALDESIARSGEEASRAISAAFAAFGQRFTEASDGLVQTLVTTAGRMEGVAQAIERSTTSADAHAGKLATAGKEAEAVGLMLGRAANDVSGAAGPIREAVAAIRESVGQSGELLRRAEESGLRQNEALASAAGTLETMGVAATAAWENYRTRFAEVDKALAEALDKIRGASAEHATALNTEVGRIDKALAEAVERLAPALDVLKDLADAMEDQRRKFEPAE</sequence>
<feature type="transmembrane region" description="Helical" evidence="1">
    <location>
        <begin position="136"/>
        <end position="166"/>
    </location>
</feature>
<reference evidence="3" key="1">
    <citation type="journal article" date="2019" name="Int. J. Syst. Evol. Microbiol.">
        <title>The Global Catalogue of Microorganisms (GCM) 10K type strain sequencing project: providing services to taxonomists for standard genome sequencing and annotation.</title>
        <authorList>
            <consortium name="The Broad Institute Genomics Platform"/>
            <consortium name="The Broad Institute Genome Sequencing Center for Infectious Disease"/>
            <person name="Wu L."/>
            <person name="Ma J."/>
        </authorList>
    </citation>
    <scope>NUCLEOTIDE SEQUENCE [LARGE SCALE GENOMIC DNA]</scope>
    <source>
        <strain evidence="3">KCTC 42984</strain>
    </source>
</reference>
<proteinExistence type="predicted"/>
<comment type="caution">
    <text evidence="2">The sequence shown here is derived from an EMBL/GenBank/DDBJ whole genome shotgun (WGS) entry which is preliminary data.</text>
</comment>
<evidence type="ECO:0000313" key="3">
    <source>
        <dbReference type="Proteomes" id="UP001595604"/>
    </source>
</evidence>
<dbReference type="RefSeq" id="WP_379510374.1">
    <property type="nucleotide sequence ID" value="NZ_JBHRTQ010000010.1"/>
</dbReference>
<feature type="transmembrane region" description="Helical" evidence="1">
    <location>
        <begin position="21"/>
        <end position="41"/>
    </location>
</feature>
<keyword evidence="1" id="KW-0812">Transmembrane</keyword>
<organism evidence="2 3">
    <name type="scientific">Novosphingobium bradum</name>
    <dbReference type="NCBI Taxonomy" id="1737444"/>
    <lineage>
        <taxon>Bacteria</taxon>
        <taxon>Pseudomonadati</taxon>
        <taxon>Pseudomonadota</taxon>
        <taxon>Alphaproteobacteria</taxon>
        <taxon>Sphingomonadales</taxon>
        <taxon>Sphingomonadaceae</taxon>
        <taxon>Novosphingobium</taxon>
    </lineage>
</organism>
<name>A0ABV7IRS0_9SPHN</name>